<dbReference type="PANTHER" id="PTHR24421:SF37">
    <property type="entry name" value="SENSOR HISTIDINE KINASE NARS"/>
    <property type="match status" value="1"/>
</dbReference>
<accession>A0AAJ1SX09</accession>
<dbReference type="InterPro" id="IPR017202">
    <property type="entry name" value="LiaS/VraS"/>
</dbReference>
<protein>
    <recommendedName>
        <fullName evidence="13">Sensor histidine kinase</fullName>
        <ecNumber evidence="13">2.7.13.3</ecNumber>
    </recommendedName>
</protein>
<evidence type="ECO:0000256" key="8">
    <source>
        <dbReference type="ARBA" id="ARBA00022777"/>
    </source>
</evidence>
<evidence type="ECO:0000256" key="1">
    <source>
        <dbReference type="ARBA" id="ARBA00000085"/>
    </source>
</evidence>
<feature type="domain" description="Signal transduction histidine kinase subgroup 3 dimerisation and phosphoacceptor" evidence="16">
    <location>
        <begin position="146"/>
        <end position="207"/>
    </location>
</feature>
<dbReference type="InterPro" id="IPR050482">
    <property type="entry name" value="Sensor_HK_TwoCompSys"/>
</dbReference>
<dbReference type="SUPFAM" id="SSF55874">
    <property type="entry name" value="ATPase domain of HSP90 chaperone/DNA topoisomerase II/histidine kinase"/>
    <property type="match status" value="1"/>
</dbReference>
<dbReference type="EC" id="2.7.13.3" evidence="13"/>
<dbReference type="PIRSF" id="PIRSF037431">
    <property type="entry name" value="STHK_LiaS"/>
    <property type="match status" value="1"/>
</dbReference>
<keyword evidence="5 13" id="KW-0808">Transferase</keyword>
<evidence type="ECO:0000256" key="6">
    <source>
        <dbReference type="ARBA" id="ARBA00022692"/>
    </source>
</evidence>
<keyword evidence="7 13" id="KW-0547">Nucleotide-binding</keyword>
<keyword evidence="6 14" id="KW-0812">Transmembrane</keyword>
<dbReference type="InterPro" id="IPR011712">
    <property type="entry name" value="Sig_transdc_His_kin_sub3_dim/P"/>
</dbReference>
<gene>
    <name evidence="17" type="ORF">J2S13_000739</name>
</gene>
<evidence type="ECO:0000256" key="10">
    <source>
        <dbReference type="ARBA" id="ARBA00022989"/>
    </source>
</evidence>
<feature type="transmembrane region" description="Helical" evidence="14">
    <location>
        <begin position="7"/>
        <end position="28"/>
    </location>
</feature>
<evidence type="ECO:0000256" key="4">
    <source>
        <dbReference type="ARBA" id="ARBA00022553"/>
    </source>
</evidence>
<dbReference type="GO" id="GO:0005886">
    <property type="term" value="C:plasma membrane"/>
    <property type="evidence" value="ECO:0007669"/>
    <property type="project" value="UniProtKB-SubCell"/>
</dbReference>
<evidence type="ECO:0000256" key="9">
    <source>
        <dbReference type="ARBA" id="ARBA00022840"/>
    </source>
</evidence>
<reference evidence="17" key="1">
    <citation type="submission" date="2023-07" db="EMBL/GenBank/DDBJ databases">
        <title>Genomic Encyclopedia of Type Strains, Phase IV (KMG-IV): sequencing the most valuable type-strain genomes for metagenomic binning, comparative biology and taxonomic classification.</title>
        <authorList>
            <person name="Goeker M."/>
        </authorList>
    </citation>
    <scope>NUCLEOTIDE SEQUENCE</scope>
    <source>
        <strain evidence="17">DSM 23947</strain>
    </source>
</reference>
<dbReference type="InterPro" id="IPR036890">
    <property type="entry name" value="HATPase_C_sf"/>
</dbReference>
<dbReference type="PANTHER" id="PTHR24421">
    <property type="entry name" value="NITRATE/NITRITE SENSOR PROTEIN NARX-RELATED"/>
    <property type="match status" value="1"/>
</dbReference>
<keyword evidence="4" id="KW-0597">Phosphoprotein</keyword>
<comment type="caution">
    <text evidence="17">The sequence shown here is derived from an EMBL/GenBank/DDBJ whole genome shotgun (WGS) entry which is preliminary data.</text>
</comment>
<keyword evidence="9 13" id="KW-0067">ATP-binding</keyword>
<keyword evidence="8 13" id="KW-0418">Kinase</keyword>
<dbReference type="Proteomes" id="UP001237207">
    <property type="component" value="Unassembled WGS sequence"/>
</dbReference>
<keyword evidence="10 14" id="KW-1133">Transmembrane helix</keyword>
<dbReference type="EMBL" id="JAUSUC010000006">
    <property type="protein sequence ID" value="MDQ0214343.1"/>
    <property type="molecule type" value="Genomic_DNA"/>
</dbReference>
<evidence type="ECO:0000256" key="13">
    <source>
        <dbReference type="PIRNR" id="PIRNR037431"/>
    </source>
</evidence>
<keyword evidence="12 13" id="KW-0472">Membrane</keyword>
<dbReference type="GO" id="GO:0046983">
    <property type="term" value="F:protein dimerization activity"/>
    <property type="evidence" value="ECO:0007669"/>
    <property type="project" value="InterPro"/>
</dbReference>
<keyword evidence="11 13" id="KW-0902">Two-component regulatory system</keyword>
<evidence type="ECO:0000259" key="16">
    <source>
        <dbReference type="Pfam" id="PF07730"/>
    </source>
</evidence>
<organism evidence="17 18">
    <name type="scientific">Oikeobacillus pervagus</name>
    <dbReference type="NCBI Taxonomy" id="1325931"/>
    <lineage>
        <taxon>Bacteria</taxon>
        <taxon>Bacillati</taxon>
        <taxon>Bacillota</taxon>
        <taxon>Bacilli</taxon>
        <taxon>Bacillales</taxon>
        <taxon>Bacillaceae</taxon>
        <taxon>Oikeobacillus</taxon>
    </lineage>
</organism>
<evidence type="ECO:0000313" key="17">
    <source>
        <dbReference type="EMBL" id="MDQ0214343.1"/>
    </source>
</evidence>
<evidence type="ECO:0000313" key="18">
    <source>
        <dbReference type="Proteomes" id="UP001237207"/>
    </source>
</evidence>
<evidence type="ECO:0000256" key="11">
    <source>
        <dbReference type="ARBA" id="ARBA00023012"/>
    </source>
</evidence>
<evidence type="ECO:0000256" key="12">
    <source>
        <dbReference type="ARBA" id="ARBA00023136"/>
    </source>
</evidence>
<dbReference type="GO" id="GO:0000155">
    <property type="term" value="F:phosphorelay sensor kinase activity"/>
    <property type="evidence" value="ECO:0007669"/>
    <property type="project" value="UniProtKB-UniRule"/>
</dbReference>
<evidence type="ECO:0000256" key="7">
    <source>
        <dbReference type="ARBA" id="ARBA00022741"/>
    </source>
</evidence>
<feature type="domain" description="Histidine kinase/HSP90-like ATPase" evidence="15">
    <location>
        <begin position="245"/>
        <end position="334"/>
    </location>
</feature>
<evidence type="ECO:0000256" key="5">
    <source>
        <dbReference type="ARBA" id="ARBA00022679"/>
    </source>
</evidence>
<dbReference type="Pfam" id="PF07730">
    <property type="entry name" value="HisKA_3"/>
    <property type="match status" value="1"/>
</dbReference>
<name>A0AAJ1SX09_9BACI</name>
<dbReference type="Gene3D" id="1.20.5.1930">
    <property type="match status" value="1"/>
</dbReference>
<dbReference type="AlphaFoldDB" id="A0AAJ1SX09"/>
<keyword evidence="18" id="KW-1185">Reference proteome</keyword>
<dbReference type="Pfam" id="PF02518">
    <property type="entry name" value="HATPase_c"/>
    <property type="match status" value="1"/>
</dbReference>
<dbReference type="Gene3D" id="3.30.565.10">
    <property type="entry name" value="Histidine kinase-like ATPase, C-terminal domain"/>
    <property type="match status" value="1"/>
</dbReference>
<dbReference type="CDD" id="cd16917">
    <property type="entry name" value="HATPase_UhpB-NarQ-NarX-like"/>
    <property type="match status" value="1"/>
</dbReference>
<dbReference type="RefSeq" id="WP_307256336.1">
    <property type="nucleotide sequence ID" value="NZ_JAUSUC010000006.1"/>
</dbReference>
<keyword evidence="3 13" id="KW-1003">Cell membrane</keyword>
<proteinExistence type="predicted"/>
<comment type="catalytic activity">
    <reaction evidence="1 13">
        <text>ATP + protein L-histidine = ADP + protein N-phospho-L-histidine.</text>
        <dbReference type="EC" id="2.7.13.3"/>
    </reaction>
</comment>
<feature type="transmembrane region" description="Helical" evidence="14">
    <location>
        <begin position="48"/>
        <end position="68"/>
    </location>
</feature>
<comment type="subcellular location">
    <subcellularLocation>
        <location evidence="2 13">Cell membrane</location>
        <topology evidence="2 13">Multi-pass membrane protein</topology>
    </subcellularLocation>
</comment>
<evidence type="ECO:0000256" key="3">
    <source>
        <dbReference type="ARBA" id="ARBA00022475"/>
    </source>
</evidence>
<dbReference type="InterPro" id="IPR003594">
    <property type="entry name" value="HATPase_dom"/>
</dbReference>
<dbReference type="Gene3D" id="6.10.340.10">
    <property type="match status" value="1"/>
</dbReference>
<evidence type="ECO:0000259" key="15">
    <source>
        <dbReference type="Pfam" id="PF02518"/>
    </source>
</evidence>
<evidence type="ECO:0000256" key="2">
    <source>
        <dbReference type="ARBA" id="ARBA00004651"/>
    </source>
</evidence>
<dbReference type="GO" id="GO:0005524">
    <property type="term" value="F:ATP binding"/>
    <property type="evidence" value="ECO:0007669"/>
    <property type="project" value="UniProtKB-UniRule"/>
</dbReference>
<evidence type="ECO:0000256" key="14">
    <source>
        <dbReference type="SAM" id="Phobius"/>
    </source>
</evidence>
<sequence>MNIRRLLLTYFTFIAFITMICTAGFFIWTVEADWSKALWSQKIFNIPLIVFVVGMILLISAVIALVLAQNFIQHLSKLNNVLLQFENGIYHQEIPHQVKPVEMDVLWERMKHLQEHLSEQAKISQRMATERAHLHEEMKEELLLQERNRLARELHDSVSQQLFAASMLLSAIREQQKENKQIQLVEQMIQQAQLEMRALLLHLRPIQLKGKSIKAGVEELLSDLSSKVPLNILWRVDEVSLGKGIEDHLFRIIQESVSNTLRHAKATTLEVRLISYGDFILLKIIDDGVGFQLSKEKIGGYGIQNIQERAIEIGATAKVISIPKKGTNIEVKVPII</sequence>